<keyword evidence="1" id="KW-0472">Membrane</keyword>
<dbReference type="PANTHER" id="PTHR33383:SF1">
    <property type="entry name" value="MEMBRANE PROTEIN INSERTION EFFICIENCY FACTOR-RELATED"/>
    <property type="match status" value="1"/>
</dbReference>
<dbReference type="Proteomes" id="UP000253032">
    <property type="component" value="Unassembled WGS sequence"/>
</dbReference>
<comment type="caution">
    <text evidence="2">The sequence shown here is derived from an EMBL/GenBank/DDBJ whole genome shotgun (WGS) entry which is preliminary data.</text>
</comment>
<comment type="subcellular location">
    <subcellularLocation>
        <location evidence="1">Cell membrane</location>
        <topology evidence="1">Peripheral membrane protein</topology>
        <orientation evidence="1">Cytoplasmic side</orientation>
    </subcellularLocation>
</comment>
<dbReference type="SMART" id="SM01234">
    <property type="entry name" value="Haemolytic"/>
    <property type="match status" value="1"/>
</dbReference>
<comment type="similarity">
    <text evidence="1">Belongs to the UPF0161 family.</text>
</comment>
<evidence type="ECO:0000313" key="2">
    <source>
        <dbReference type="EMBL" id="RCL38328.1"/>
    </source>
</evidence>
<dbReference type="PANTHER" id="PTHR33383">
    <property type="entry name" value="MEMBRANE PROTEIN INSERTION EFFICIENCY FACTOR-RELATED"/>
    <property type="match status" value="1"/>
</dbReference>
<gene>
    <name evidence="2" type="ORF">DBW98_02545</name>
</gene>
<dbReference type="Pfam" id="PF01809">
    <property type="entry name" value="YidD"/>
    <property type="match status" value="1"/>
</dbReference>
<dbReference type="EMBL" id="QOPC01000011">
    <property type="protein sequence ID" value="RCL38328.1"/>
    <property type="molecule type" value="Genomic_DNA"/>
</dbReference>
<dbReference type="AlphaFoldDB" id="A0A368BLY3"/>
<name>A0A368BLY3_9GAMM</name>
<comment type="function">
    <text evidence="1">Could be involved in insertion of integral membrane proteins into the membrane.</text>
</comment>
<protein>
    <recommendedName>
        <fullName evidence="1">Putative membrane protein insertion efficiency factor</fullName>
    </recommendedName>
</protein>
<keyword evidence="1" id="KW-1003">Cell membrane</keyword>
<dbReference type="HAMAP" id="MF_00386">
    <property type="entry name" value="UPF0161_YidD"/>
    <property type="match status" value="1"/>
</dbReference>
<dbReference type="InterPro" id="IPR002696">
    <property type="entry name" value="Membr_insert_effic_factor_YidD"/>
</dbReference>
<organism evidence="2 3">
    <name type="scientific">SAR86 cluster bacterium</name>
    <dbReference type="NCBI Taxonomy" id="2030880"/>
    <lineage>
        <taxon>Bacteria</taxon>
        <taxon>Pseudomonadati</taxon>
        <taxon>Pseudomonadota</taxon>
        <taxon>Gammaproteobacteria</taxon>
        <taxon>SAR86 cluster</taxon>
    </lineage>
</organism>
<sequence>MKKFLIHMINFYQKYLSFLLGNNCRFEPTCSEYSKESIKIHGAVLGGFYSIKRIIKCGPWSKGGIDEVIK</sequence>
<dbReference type="GO" id="GO:0005886">
    <property type="term" value="C:plasma membrane"/>
    <property type="evidence" value="ECO:0007669"/>
    <property type="project" value="UniProtKB-SubCell"/>
</dbReference>
<evidence type="ECO:0000256" key="1">
    <source>
        <dbReference type="HAMAP-Rule" id="MF_00386"/>
    </source>
</evidence>
<proteinExistence type="inferred from homology"/>
<accession>A0A368BLY3</accession>
<reference evidence="2 3" key="1">
    <citation type="journal article" date="2018" name="Microbiome">
        <title>Fine metagenomic profile of the Mediterranean stratified and mixed water columns revealed by assembly and recruitment.</title>
        <authorList>
            <person name="Haro-Moreno J.M."/>
            <person name="Lopez-Perez M."/>
            <person name="De La Torre J.R."/>
            <person name="Picazo A."/>
            <person name="Camacho A."/>
            <person name="Rodriguez-Valera F."/>
        </authorList>
    </citation>
    <scope>NUCLEOTIDE SEQUENCE [LARGE SCALE GENOMIC DNA]</scope>
    <source>
        <strain evidence="2">MED-G84</strain>
    </source>
</reference>
<evidence type="ECO:0000313" key="3">
    <source>
        <dbReference type="Proteomes" id="UP000253032"/>
    </source>
</evidence>
<dbReference type="NCBIfam" id="TIGR00278">
    <property type="entry name" value="membrane protein insertion efficiency factor YidD"/>
    <property type="match status" value="1"/>
</dbReference>